<dbReference type="GO" id="GO:0005886">
    <property type="term" value="C:plasma membrane"/>
    <property type="evidence" value="ECO:0007669"/>
    <property type="project" value="UniProtKB-SubCell"/>
</dbReference>
<feature type="transmembrane region" description="Helical" evidence="9">
    <location>
        <begin position="114"/>
        <end position="135"/>
    </location>
</feature>
<keyword evidence="6 9" id="KW-1133">Transmembrane helix</keyword>
<dbReference type="PANTHER" id="PTHR30625:SF15">
    <property type="entry name" value="BIOPOLYMER TRANSPORT PROTEIN EXBB"/>
    <property type="match status" value="1"/>
</dbReference>
<protein>
    <submittedName>
        <fullName evidence="11">Biopolymer transport protein exbB</fullName>
    </submittedName>
</protein>
<feature type="transmembrane region" description="Helical" evidence="9">
    <location>
        <begin position="16"/>
        <end position="39"/>
    </location>
</feature>
<keyword evidence="3" id="KW-1003">Cell membrane</keyword>
<dbReference type="InterPro" id="IPR002898">
    <property type="entry name" value="MotA_ExbB_proton_chnl"/>
</dbReference>
<feature type="domain" description="MotA/TolQ/ExbB proton channel" evidence="10">
    <location>
        <begin position="84"/>
        <end position="191"/>
    </location>
</feature>
<keyword evidence="7 9" id="KW-0472">Membrane</keyword>
<dbReference type="Proteomes" id="UP000254069">
    <property type="component" value="Unassembled WGS sequence"/>
</dbReference>
<comment type="similarity">
    <text evidence="8">Belongs to the exbB/tolQ family.</text>
</comment>
<keyword evidence="5 8" id="KW-0653">Protein transport</keyword>
<evidence type="ECO:0000256" key="9">
    <source>
        <dbReference type="SAM" id="Phobius"/>
    </source>
</evidence>
<evidence type="ECO:0000313" key="11">
    <source>
        <dbReference type="EMBL" id="SUI75893.1"/>
    </source>
</evidence>
<evidence type="ECO:0000256" key="6">
    <source>
        <dbReference type="ARBA" id="ARBA00022989"/>
    </source>
</evidence>
<evidence type="ECO:0000256" key="2">
    <source>
        <dbReference type="ARBA" id="ARBA00022448"/>
    </source>
</evidence>
<feature type="transmembrane region" description="Helical" evidence="9">
    <location>
        <begin position="155"/>
        <end position="179"/>
    </location>
</feature>
<dbReference type="GO" id="GO:0017038">
    <property type="term" value="P:protein import"/>
    <property type="evidence" value="ECO:0007669"/>
    <property type="project" value="TreeGrafter"/>
</dbReference>
<dbReference type="RefSeq" id="WP_115389772.1">
    <property type="nucleotide sequence ID" value="NZ_CP110338.1"/>
</dbReference>
<organism evidence="11 12">
    <name type="scientific">Shewanella algae</name>
    <dbReference type="NCBI Taxonomy" id="38313"/>
    <lineage>
        <taxon>Bacteria</taxon>
        <taxon>Pseudomonadati</taxon>
        <taxon>Pseudomonadota</taxon>
        <taxon>Gammaproteobacteria</taxon>
        <taxon>Alteromonadales</taxon>
        <taxon>Shewanellaceae</taxon>
        <taxon>Shewanella</taxon>
    </lineage>
</organism>
<reference evidence="11 12" key="1">
    <citation type="submission" date="2018-06" db="EMBL/GenBank/DDBJ databases">
        <authorList>
            <consortium name="Pathogen Informatics"/>
            <person name="Doyle S."/>
        </authorList>
    </citation>
    <scope>NUCLEOTIDE SEQUENCE [LARGE SCALE GENOMIC DNA]</scope>
    <source>
        <strain evidence="11 12">NCTC10738</strain>
    </source>
</reference>
<evidence type="ECO:0000313" key="12">
    <source>
        <dbReference type="Proteomes" id="UP000254069"/>
    </source>
</evidence>
<evidence type="ECO:0000256" key="3">
    <source>
        <dbReference type="ARBA" id="ARBA00022475"/>
    </source>
</evidence>
<dbReference type="PANTHER" id="PTHR30625">
    <property type="entry name" value="PROTEIN TOLQ"/>
    <property type="match status" value="1"/>
</dbReference>
<name>A0A380A9A7_9GAMM</name>
<dbReference type="InterPro" id="IPR050790">
    <property type="entry name" value="ExbB/TolQ_transport"/>
</dbReference>
<evidence type="ECO:0000256" key="4">
    <source>
        <dbReference type="ARBA" id="ARBA00022692"/>
    </source>
</evidence>
<evidence type="ECO:0000256" key="7">
    <source>
        <dbReference type="ARBA" id="ARBA00023136"/>
    </source>
</evidence>
<dbReference type="AlphaFoldDB" id="A0A380A9A7"/>
<evidence type="ECO:0000256" key="1">
    <source>
        <dbReference type="ARBA" id="ARBA00004651"/>
    </source>
</evidence>
<evidence type="ECO:0000256" key="8">
    <source>
        <dbReference type="RuleBase" id="RU004057"/>
    </source>
</evidence>
<keyword evidence="2 8" id="KW-0813">Transport</keyword>
<accession>A0A380A9A7</accession>
<keyword evidence="4 9" id="KW-0812">Transmembrane</keyword>
<evidence type="ECO:0000259" key="10">
    <source>
        <dbReference type="Pfam" id="PF01618"/>
    </source>
</evidence>
<proteinExistence type="inferred from homology"/>
<sequence>MELSLYQSLHQQLGDLTWPLLICAFLTLMILLERFAILLPSLFRRQSWLGELRSDTLDESCDSLLERLKDNRGLISCGARHLLRQAAQPKALREELLSLWLAKEKRKLHAGLKLLQYIGAISPLLGLLGTVLGLLEMFNDIGANQSDSITPALLASGLGLAMYTTAAGLLIAVPALLGAQLFGLWAERSVASCAHVLNQLNLWLEGVPLQGEDNDYAAFNLTKLSQINGKRRHPEPLS</sequence>
<comment type="subcellular location">
    <subcellularLocation>
        <location evidence="1">Cell membrane</location>
        <topology evidence="1">Multi-pass membrane protein</topology>
    </subcellularLocation>
    <subcellularLocation>
        <location evidence="8">Membrane</location>
        <topology evidence="8">Multi-pass membrane protein</topology>
    </subcellularLocation>
</comment>
<keyword evidence="12" id="KW-1185">Reference proteome</keyword>
<dbReference type="EMBL" id="UGYO01000001">
    <property type="protein sequence ID" value="SUI75893.1"/>
    <property type="molecule type" value="Genomic_DNA"/>
</dbReference>
<dbReference type="Pfam" id="PF01618">
    <property type="entry name" value="MotA_ExbB"/>
    <property type="match status" value="1"/>
</dbReference>
<gene>
    <name evidence="11" type="primary">exbB_2</name>
    <name evidence="11" type="ORF">NCTC10738_02420</name>
</gene>
<evidence type="ECO:0000256" key="5">
    <source>
        <dbReference type="ARBA" id="ARBA00022927"/>
    </source>
</evidence>